<sequence length="543" mass="59200">MGSEREGEVSRRLSVITLEGCDPKARWHSAAKLFRLCLEPQSLEKTGPASGPVFRVGGRGGGGGEVQGITGPVGREEESSEKKEKKKKRKQHREGGGVRRRDLTGVDQDCCWTKRLEQRYSGRTQRGRERQAAVSSTLGNASPRAFCLLNCQKSPDPDIDRRRIYFTTICRTKKTKLNNFREKRVSCPQMIVSGEISAGFWRDFILAGTIPAKGEEDFLTLAASRLSRRKRVIVAAVGVAMVLILLVAIPLLVHTTKGGSAGATGSRYEMLGSCRMVCDPYATSQPGQELIAVSPPPQEYSGKKIRSGLRGPPGNPGPPGERGPPGEPGKPGPQGPPGPGPGGYSPSIYTPKIAFYAGLRKQHEGNEILKFDDVVTNVGNYYEPSTGKFTCPLPGIYFFTYHVLMRGGDGTSMWADLRKNGLPLPKPPAMCSGPLVTLLVEETTRQPLLAPPPSCFSPSFRLWPSPPRRVYRKPGNERTRRRQRQPQASPGGPCLMAHSPSSSRISAVCFLVHMDQSVFQPYPSPLLASCPNPSTSPTRLSVW</sequence>
<feature type="region of interest" description="Disordered" evidence="5">
    <location>
        <begin position="288"/>
        <end position="344"/>
    </location>
</feature>
<dbReference type="Proteomes" id="UP000250572">
    <property type="component" value="Unassembled WGS sequence"/>
</dbReference>
<protein>
    <recommendedName>
        <fullName evidence="7">C1q domain-containing protein</fullName>
    </recommendedName>
</protein>
<dbReference type="GO" id="GO:0005581">
    <property type="term" value="C:collagen trimer"/>
    <property type="evidence" value="ECO:0007669"/>
    <property type="project" value="UniProtKB-KW"/>
</dbReference>
<keyword evidence="9" id="KW-1185">Reference proteome</keyword>
<dbReference type="InterPro" id="IPR050392">
    <property type="entry name" value="Collagen/C1q_domain"/>
</dbReference>
<dbReference type="STRING" id="33528.ENSGAFP00000016841"/>
<evidence type="ECO:0000256" key="6">
    <source>
        <dbReference type="SAM" id="Phobius"/>
    </source>
</evidence>
<keyword evidence="2" id="KW-0964">Secreted</keyword>
<accession>A0A315W4L1</accession>
<keyword evidence="3" id="KW-0272">Extracellular matrix</keyword>
<dbReference type="Pfam" id="PF00386">
    <property type="entry name" value="C1q"/>
    <property type="match status" value="1"/>
</dbReference>
<dbReference type="InterPro" id="IPR008983">
    <property type="entry name" value="Tumour_necrosis_fac-like_dom"/>
</dbReference>
<feature type="compositionally biased region" description="Gly residues" evidence="5">
    <location>
        <begin position="57"/>
        <end position="66"/>
    </location>
</feature>
<dbReference type="PANTHER" id="PTHR15427:SF52">
    <property type="entry name" value="C1Q DOMAIN-CONTAINING PROTEIN"/>
    <property type="match status" value="1"/>
</dbReference>
<dbReference type="PANTHER" id="PTHR15427">
    <property type="entry name" value="EMILIN ELASTIN MICROFIBRIL INTERFACE-LOCATED PROTEIN ELASTIN MICROFIBRIL INTERFACER"/>
    <property type="match status" value="1"/>
</dbReference>
<dbReference type="PROSITE" id="PS50871">
    <property type="entry name" value="C1Q"/>
    <property type="match status" value="1"/>
</dbReference>
<organism evidence="8 9">
    <name type="scientific">Gambusia affinis</name>
    <name type="common">Western mosquitofish</name>
    <name type="synonym">Heterandria affinis</name>
    <dbReference type="NCBI Taxonomy" id="33528"/>
    <lineage>
        <taxon>Eukaryota</taxon>
        <taxon>Metazoa</taxon>
        <taxon>Chordata</taxon>
        <taxon>Craniata</taxon>
        <taxon>Vertebrata</taxon>
        <taxon>Euteleostomi</taxon>
        <taxon>Actinopterygii</taxon>
        <taxon>Neopterygii</taxon>
        <taxon>Teleostei</taxon>
        <taxon>Neoteleostei</taxon>
        <taxon>Acanthomorphata</taxon>
        <taxon>Ovalentaria</taxon>
        <taxon>Atherinomorphae</taxon>
        <taxon>Cyprinodontiformes</taxon>
        <taxon>Poeciliidae</taxon>
        <taxon>Poeciliinae</taxon>
        <taxon>Gambusia</taxon>
    </lineage>
</organism>
<feature type="compositionally biased region" description="Pro residues" evidence="5">
    <location>
        <begin position="313"/>
        <end position="340"/>
    </location>
</feature>
<dbReference type="InterPro" id="IPR001073">
    <property type="entry name" value="C1q_dom"/>
</dbReference>
<reference evidence="8 9" key="1">
    <citation type="journal article" date="2018" name="G3 (Bethesda)">
        <title>A High-Quality Reference Genome for the Invasive Mosquitofish Gambusia affinis Using a Chicago Library.</title>
        <authorList>
            <person name="Hoffberg S.L."/>
            <person name="Troendle N.J."/>
            <person name="Glenn T.C."/>
            <person name="Mahmud O."/>
            <person name="Louha S."/>
            <person name="Chalopin D."/>
            <person name="Bennetzen J.L."/>
            <person name="Mauricio R."/>
        </authorList>
    </citation>
    <scope>NUCLEOTIDE SEQUENCE [LARGE SCALE GENOMIC DNA]</scope>
    <source>
        <strain evidence="8">NE01/NJP1002.9</strain>
        <tissue evidence="8">Muscle</tissue>
    </source>
</reference>
<evidence type="ECO:0000256" key="5">
    <source>
        <dbReference type="SAM" id="MobiDB-lite"/>
    </source>
</evidence>
<proteinExistence type="predicted"/>
<evidence type="ECO:0000256" key="2">
    <source>
        <dbReference type="ARBA" id="ARBA00022525"/>
    </source>
</evidence>
<dbReference type="Gene3D" id="2.60.120.40">
    <property type="match status" value="1"/>
</dbReference>
<comment type="subcellular location">
    <subcellularLocation>
        <location evidence="1">Secreted</location>
        <location evidence="1">Extracellular space</location>
        <location evidence="1">Extracellular matrix</location>
    </subcellularLocation>
</comment>
<evidence type="ECO:0000259" key="7">
    <source>
        <dbReference type="PROSITE" id="PS50871"/>
    </source>
</evidence>
<name>A0A315W4L1_GAMAF</name>
<evidence type="ECO:0000256" key="4">
    <source>
        <dbReference type="ARBA" id="ARBA00023119"/>
    </source>
</evidence>
<keyword evidence="6" id="KW-1133">Transmembrane helix</keyword>
<dbReference type="EMBL" id="NHOQ01000318">
    <property type="protein sequence ID" value="PWA30954.1"/>
    <property type="molecule type" value="Genomic_DNA"/>
</dbReference>
<keyword evidence="6" id="KW-0472">Membrane</keyword>
<dbReference type="PRINTS" id="PR00007">
    <property type="entry name" value="COMPLEMNTC1Q"/>
</dbReference>
<evidence type="ECO:0000256" key="3">
    <source>
        <dbReference type="ARBA" id="ARBA00022530"/>
    </source>
</evidence>
<dbReference type="AlphaFoldDB" id="A0A315W4L1"/>
<dbReference type="SMART" id="SM00110">
    <property type="entry name" value="C1Q"/>
    <property type="match status" value="1"/>
</dbReference>
<evidence type="ECO:0000313" key="9">
    <source>
        <dbReference type="Proteomes" id="UP000250572"/>
    </source>
</evidence>
<feature type="domain" description="C1q" evidence="7">
    <location>
        <begin position="348"/>
        <end position="423"/>
    </location>
</feature>
<feature type="region of interest" description="Disordered" evidence="5">
    <location>
        <begin position="467"/>
        <end position="499"/>
    </location>
</feature>
<feature type="transmembrane region" description="Helical" evidence="6">
    <location>
        <begin position="232"/>
        <end position="253"/>
    </location>
</feature>
<feature type="compositionally biased region" description="Basic and acidic residues" evidence="5">
    <location>
        <begin position="74"/>
        <end position="83"/>
    </location>
</feature>
<dbReference type="SUPFAM" id="SSF49842">
    <property type="entry name" value="TNF-like"/>
    <property type="match status" value="1"/>
</dbReference>
<feature type="region of interest" description="Disordered" evidence="5">
    <location>
        <begin position="42"/>
        <end position="101"/>
    </location>
</feature>
<gene>
    <name evidence="8" type="ORF">CCH79_00010764</name>
</gene>
<evidence type="ECO:0000256" key="1">
    <source>
        <dbReference type="ARBA" id="ARBA00004498"/>
    </source>
</evidence>
<comment type="caution">
    <text evidence="8">The sequence shown here is derived from an EMBL/GenBank/DDBJ whole genome shotgun (WGS) entry which is preliminary data.</text>
</comment>
<keyword evidence="4" id="KW-0176">Collagen</keyword>
<keyword evidence="6" id="KW-0812">Transmembrane</keyword>
<evidence type="ECO:0000313" key="8">
    <source>
        <dbReference type="EMBL" id="PWA30954.1"/>
    </source>
</evidence>